<sequence length="345" mass="39273">MTEHVQVLSGTEIDQRLNIDLLSVAKQNSQNHRTLSSQVALADPIQSNVQKYQSLITCSNCEASTSFQITELFEKVQCPHCHLKFRVPIETNLFIYDKHIYESDFINIFRAQNKKADINCDVVVYEKTHAAPPLEELKDIFTFYASIEIKDFLSPLHCTEDDSAYYISRENSPYRMNHYLAEFGKLPKDQVAFILHKVCKTAHFLAKKRCFGAFLPSDVMLELDGTVKLADYSIRELILSSIGLHSTIANSSLAPELISSKDHDEASSVYSLAILAITFLTGKPPFTQKDPLAIEIERAQFIETFDNKKLPSFLKIMLDPDPLNRPNFSKSGEFFKRLHRKNKSA</sequence>
<organism evidence="2 3">
    <name type="scientific">Lentisphaera profundi</name>
    <dbReference type="NCBI Taxonomy" id="1658616"/>
    <lineage>
        <taxon>Bacteria</taxon>
        <taxon>Pseudomonadati</taxon>
        <taxon>Lentisphaerota</taxon>
        <taxon>Lentisphaeria</taxon>
        <taxon>Lentisphaerales</taxon>
        <taxon>Lentisphaeraceae</taxon>
        <taxon>Lentisphaera</taxon>
    </lineage>
</organism>
<dbReference type="Proteomes" id="UP001214250">
    <property type="component" value="Chromosome 1"/>
</dbReference>
<dbReference type="GO" id="GO:0016301">
    <property type="term" value="F:kinase activity"/>
    <property type="evidence" value="ECO:0007669"/>
    <property type="project" value="UniProtKB-KW"/>
</dbReference>
<dbReference type="InterPro" id="IPR053235">
    <property type="entry name" value="Ser_Thr_kinase"/>
</dbReference>
<gene>
    <name evidence="2" type="ORF">PQO03_04475</name>
</gene>
<evidence type="ECO:0000313" key="2">
    <source>
        <dbReference type="EMBL" id="WDE97208.1"/>
    </source>
</evidence>
<reference evidence="2 3" key="1">
    <citation type="submission" date="2023-02" db="EMBL/GenBank/DDBJ databases">
        <title>Genome sequence of Lentisphaera profundi SAORIC-696.</title>
        <authorList>
            <person name="Kim e."/>
            <person name="Cho J.-C."/>
            <person name="Choi A."/>
            <person name="Kang I."/>
        </authorList>
    </citation>
    <scope>NUCLEOTIDE SEQUENCE [LARGE SCALE GENOMIC DNA]</scope>
    <source>
        <strain evidence="2 3">SAORIC-696</strain>
    </source>
</reference>
<dbReference type="SUPFAM" id="SSF56112">
    <property type="entry name" value="Protein kinase-like (PK-like)"/>
    <property type="match status" value="1"/>
</dbReference>
<feature type="domain" description="Protein kinase" evidence="1">
    <location>
        <begin position="1"/>
        <end position="335"/>
    </location>
</feature>
<dbReference type="PANTHER" id="PTHR24361">
    <property type="entry name" value="MITOGEN-ACTIVATED KINASE KINASE KINASE"/>
    <property type="match status" value="1"/>
</dbReference>
<dbReference type="Pfam" id="PF00069">
    <property type="entry name" value="Pkinase"/>
    <property type="match status" value="1"/>
</dbReference>
<dbReference type="PROSITE" id="PS50011">
    <property type="entry name" value="PROTEIN_KINASE_DOM"/>
    <property type="match status" value="1"/>
</dbReference>
<dbReference type="Gene3D" id="1.10.510.10">
    <property type="entry name" value="Transferase(Phosphotransferase) domain 1"/>
    <property type="match status" value="1"/>
</dbReference>
<accession>A0ABY7VV91</accession>
<name>A0ABY7VV91_9BACT</name>
<keyword evidence="2" id="KW-0418">Kinase</keyword>
<proteinExistence type="predicted"/>
<dbReference type="EMBL" id="CP117811">
    <property type="protein sequence ID" value="WDE97208.1"/>
    <property type="molecule type" value="Genomic_DNA"/>
</dbReference>
<evidence type="ECO:0000313" key="3">
    <source>
        <dbReference type="Proteomes" id="UP001214250"/>
    </source>
</evidence>
<dbReference type="SMART" id="SM00220">
    <property type="entry name" value="S_TKc"/>
    <property type="match status" value="1"/>
</dbReference>
<dbReference type="InterPro" id="IPR000719">
    <property type="entry name" value="Prot_kinase_dom"/>
</dbReference>
<protein>
    <submittedName>
        <fullName evidence="2">Protein kinase</fullName>
    </submittedName>
</protein>
<evidence type="ECO:0000259" key="1">
    <source>
        <dbReference type="PROSITE" id="PS50011"/>
    </source>
</evidence>
<keyword evidence="3" id="KW-1185">Reference proteome</keyword>
<dbReference type="RefSeq" id="WP_274151455.1">
    <property type="nucleotide sequence ID" value="NZ_CP117811.1"/>
</dbReference>
<dbReference type="InterPro" id="IPR011009">
    <property type="entry name" value="Kinase-like_dom_sf"/>
</dbReference>
<keyword evidence="2" id="KW-0808">Transferase</keyword>